<feature type="compositionally biased region" description="Basic and acidic residues" evidence="2">
    <location>
        <begin position="646"/>
        <end position="658"/>
    </location>
</feature>
<dbReference type="GO" id="GO:0005096">
    <property type="term" value="F:GTPase activator activity"/>
    <property type="evidence" value="ECO:0007669"/>
    <property type="project" value="UniProtKB-KW"/>
</dbReference>
<dbReference type="InterPro" id="IPR035969">
    <property type="entry name" value="Rab-GAP_TBC_sf"/>
</dbReference>
<dbReference type="Gene3D" id="1.10.8.270">
    <property type="entry name" value="putative rabgap domain of human tbc1 domain family member 14 like domains"/>
    <property type="match status" value="1"/>
</dbReference>
<dbReference type="Pfam" id="PF00566">
    <property type="entry name" value="RabGAP-TBC"/>
    <property type="match status" value="1"/>
</dbReference>
<dbReference type="SUPFAM" id="SSF47923">
    <property type="entry name" value="Ypt/Rab-GAP domain of gyp1p"/>
    <property type="match status" value="2"/>
</dbReference>
<dbReference type="PROSITE" id="PS50086">
    <property type="entry name" value="TBC_RABGAP"/>
    <property type="match status" value="1"/>
</dbReference>
<proteinExistence type="predicted"/>
<sequence>MQSRNEHPLHADPLNIDTQTSSATPPPTQTNGNQRTGKGQTKVLPRSVRWRLSLGVLTKLADDDTKTTEELLKSIENLNALKLRCQRSRYEDIEMTHYWKSTPTCIADDTIPVGGVDDEKNGVKYAGSHLEGLHHVAPGDDPLSALVQSAASINRADNKKGLFGGNGIFGANKTRSRTTSDGSRSSWKDSGDVACKGSRWSEFYNTREVLDVIEKDLDRLPSDHYTIFHQCKTRIEREGKDKNFHSKQDNCAEFHFQKGEKRNKYRAMSWSLGQMQKGESTDNLLAMLEDNKRKQDENANAAAIQASIKERAGRMSQILFVYAICHPDIGYRQGMHEVLSYILLAFEMDMLEYVNFAEGKSGGTDSFSSKGKDTDGGRAGVDSSGKIVVVRLLDPEYILHDAFSLFECIMTSLAHAYDAVPAGDETAQVMLEEARVKRGESPMESMTSSIVSKIRFVARDEQLFSFILYMPVPPQLYFAKWIRLMFGREVAGGIKNVMRLWEAFFDLASARASVEEVPISIALLDVLKVAACGMILLIRPLLLAPTMTYGGMMTGDPDPESGISFLMNYPPIQDIQPLLETMSDLLAKEKKISNEYYYVSKERKLSKQFALETIPAPKIIHDPSRSNCIEYHSQNLSQREVPPSSRFKEDVYGNDNRENDDRLRLYRTEGSTQTLHQIHDVAESIGNIAGGILDFGSKTASIAIANIQKQYEAHRHAIDHPLQKDTISSKVNGPGSAGRIDDFSIAYRPHAPNSLEWNTVHVANAVVDESDDVKGDKKLEKTPTDVAHHSIAATDFIAARIGKLHTSEHRETCDADSDAGEEYDGSFSPKFQVTTCIEESTKKNPKELANMLDRSVTKLMNHFQGSLAVPHEIWDAMADIDAVKKELLQQAAITSFSHVRNLSEE</sequence>
<comment type="caution">
    <text evidence="4">The sequence shown here is derived from an EMBL/GenBank/DDBJ whole genome shotgun (WGS) entry which is preliminary data.</text>
</comment>
<protein>
    <recommendedName>
        <fullName evidence="3">Rab-GAP TBC domain-containing protein</fullName>
    </recommendedName>
</protein>
<dbReference type="AlphaFoldDB" id="A0ABD3QDV2"/>
<feature type="region of interest" description="Disordered" evidence="2">
    <location>
        <begin position="634"/>
        <end position="658"/>
    </location>
</feature>
<feature type="region of interest" description="Disordered" evidence="2">
    <location>
        <begin position="1"/>
        <end position="43"/>
    </location>
</feature>
<evidence type="ECO:0000259" key="3">
    <source>
        <dbReference type="PROSITE" id="PS50086"/>
    </source>
</evidence>
<organism evidence="4 5">
    <name type="scientific">Stephanodiscus triporus</name>
    <dbReference type="NCBI Taxonomy" id="2934178"/>
    <lineage>
        <taxon>Eukaryota</taxon>
        <taxon>Sar</taxon>
        <taxon>Stramenopiles</taxon>
        <taxon>Ochrophyta</taxon>
        <taxon>Bacillariophyta</taxon>
        <taxon>Coscinodiscophyceae</taxon>
        <taxon>Thalassiosirophycidae</taxon>
        <taxon>Stephanodiscales</taxon>
        <taxon>Stephanodiscaceae</taxon>
        <taxon>Stephanodiscus</taxon>
    </lineage>
</organism>
<dbReference type="SMART" id="SM00164">
    <property type="entry name" value="TBC"/>
    <property type="match status" value="1"/>
</dbReference>
<dbReference type="Proteomes" id="UP001530315">
    <property type="component" value="Unassembled WGS sequence"/>
</dbReference>
<dbReference type="InterPro" id="IPR000195">
    <property type="entry name" value="Rab-GAP-TBC_dom"/>
</dbReference>
<keyword evidence="1" id="KW-0343">GTPase activation</keyword>
<feature type="compositionally biased region" description="Basic and acidic residues" evidence="2">
    <location>
        <begin position="1"/>
        <end position="10"/>
    </location>
</feature>
<dbReference type="PANTHER" id="PTHR22957">
    <property type="entry name" value="TBC1 DOMAIN FAMILY MEMBER GTPASE-ACTIVATING PROTEIN"/>
    <property type="match status" value="1"/>
</dbReference>
<evidence type="ECO:0000256" key="1">
    <source>
        <dbReference type="ARBA" id="ARBA00022468"/>
    </source>
</evidence>
<keyword evidence="5" id="KW-1185">Reference proteome</keyword>
<dbReference type="EMBL" id="JALLAZ020000312">
    <property type="protein sequence ID" value="KAL3798134.1"/>
    <property type="molecule type" value="Genomic_DNA"/>
</dbReference>
<dbReference type="PANTHER" id="PTHR22957:SF337">
    <property type="entry name" value="TBC1 DOMAIN FAMILY MEMBER 5"/>
    <property type="match status" value="1"/>
</dbReference>
<reference evidence="4 5" key="1">
    <citation type="submission" date="2024-10" db="EMBL/GenBank/DDBJ databases">
        <title>Updated reference genomes for cyclostephanoid diatoms.</title>
        <authorList>
            <person name="Roberts W.R."/>
            <person name="Alverson A.J."/>
        </authorList>
    </citation>
    <scope>NUCLEOTIDE SEQUENCE [LARGE SCALE GENOMIC DNA]</scope>
    <source>
        <strain evidence="4 5">AJA276-08</strain>
    </source>
</reference>
<dbReference type="Gene3D" id="1.10.472.80">
    <property type="entry name" value="Ypt/Rab-GAP domain of gyp1p, domain 3"/>
    <property type="match status" value="1"/>
</dbReference>
<gene>
    <name evidence="4" type="ORF">ACHAW5_001186</name>
</gene>
<evidence type="ECO:0000313" key="5">
    <source>
        <dbReference type="Proteomes" id="UP001530315"/>
    </source>
</evidence>
<feature type="domain" description="Rab-GAP TBC" evidence="3">
    <location>
        <begin position="260"/>
        <end position="508"/>
    </location>
</feature>
<name>A0ABD3QDV2_9STRA</name>
<accession>A0ABD3QDV2</accession>
<evidence type="ECO:0000256" key="2">
    <source>
        <dbReference type="SAM" id="MobiDB-lite"/>
    </source>
</evidence>
<evidence type="ECO:0000313" key="4">
    <source>
        <dbReference type="EMBL" id="KAL3798134.1"/>
    </source>
</evidence>